<accession>A0A7Z1PPL9</accession>
<dbReference type="EMBL" id="QARA01000027">
    <property type="protein sequence ID" value="PTU39280.1"/>
    <property type="molecule type" value="Genomic_DNA"/>
</dbReference>
<evidence type="ECO:0000313" key="2">
    <source>
        <dbReference type="Proteomes" id="UP000244131"/>
    </source>
</evidence>
<dbReference type="RefSeq" id="WP_093955661.1">
    <property type="nucleotide sequence ID" value="NZ_QARA01000027.1"/>
</dbReference>
<sequence>MIRMEVQGLKELEQKLLAMGEKLAGKVLASAGKEAMDIVRKDMQQHAGYDNDSPGPHLRDNIKISSRNRMKDQRWNTMVTIRVGPSNAHTMKALAQEFGTIKQVAAPFMRPAMDYNRAKILSILAVCIRDGIEQNR</sequence>
<proteinExistence type="predicted"/>
<dbReference type="InterPro" id="IPR010064">
    <property type="entry name" value="HK97-gp10_tail"/>
</dbReference>
<reference evidence="1 2" key="1">
    <citation type="submission" date="2018-04" db="EMBL/GenBank/DDBJ databases">
        <title>Whole genome sequencing of Salmonella enterica.</title>
        <authorList>
            <person name="Bell R."/>
        </authorList>
    </citation>
    <scope>NUCLEOTIDE SEQUENCE [LARGE SCALE GENOMIC DNA]</scope>
    <source>
        <strain evidence="1 2">CFSAN058493</strain>
    </source>
</reference>
<dbReference type="AlphaFoldDB" id="A0A7Z1PPL9"/>
<dbReference type="Proteomes" id="UP000244131">
    <property type="component" value="Unassembled WGS sequence"/>
</dbReference>
<gene>
    <name evidence="1" type="ORF">DAY03_25925</name>
</gene>
<dbReference type="NCBIfam" id="TIGR01725">
    <property type="entry name" value="phge_HK97_gp10"/>
    <property type="match status" value="1"/>
</dbReference>
<organism evidence="1 2">
    <name type="scientific">Salmonella enterica I</name>
    <dbReference type="NCBI Taxonomy" id="59201"/>
    <lineage>
        <taxon>Bacteria</taxon>
        <taxon>Pseudomonadati</taxon>
        <taxon>Pseudomonadota</taxon>
        <taxon>Gammaproteobacteria</taxon>
        <taxon>Enterobacterales</taxon>
        <taxon>Enterobacteriaceae</taxon>
        <taxon>Salmonella</taxon>
    </lineage>
</organism>
<comment type="caution">
    <text evidence="1">The sequence shown here is derived from an EMBL/GenBank/DDBJ whole genome shotgun (WGS) entry which is preliminary data.</text>
</comment>
<dbReference type="Pfam" id="PF04883">
    <property type="entry name" value="HK97-gp10_like"/>
    <property type="match status" value="1"/>
</dbReference>
<evidence type="ECO:0000313" key="1">
    <source>
        <dbReference type="EMBL" id="PTU39280.1"/>
    </source>
</evidence>
<evidence type="ECO:0008006" key="3">
    <source>
        <dbReference type="Google" id="ProtNLM"/>
    </source>
</evidence>
<name>A0A7Z1PPL9_SALET</name>
<protein>
    <recommendedName>
        <fullName evidence="3">HK97 gp10 family phage protein</fullName>
    </recommendedName>
</protein>